<sequence length="329" mass="37801">MSRPLRLEYPGAWYHVMNRGLARQSTFLDADCYSAFLDTLAEAHRRFSVQVHAYCLMGNHYHLLLHTPEGNLSRAMRHINGVYTQRFNRLQKRDGPLFRGRYKAIVVEADSYLLSLTRYIHRNPVETRTPLVASLQEYPWSSYPAYLNKARAPEWLYRDFTYEALGRRDKYRGYKAYVEQGVDEELAEFYGRQRKYSVLGSEVFRERLLGGDKLVSAEVASRELVVRPPVSGENLVEQVAQVFGCSPAEILARSRPGRKGYNPARSVAMWLCQDRAGLTLPQIARLFGGIHYSAVSQSVRRIKTRMAEDEELQSLVDRVSRGVIVRCNA</sequence>
<gene>
    <name evidence="3" type="ORF">FDY93_11435</name>
</gene>
<dbReference type="InterPro" id="IPR002686">
    <property type="entry name" value="Transposase_17"/>
</dbReference>
<dbReference type="Proteomes" id="UP000306791">
    <property type="component" value="Unassembled WGS sequence"/>
</dbReference>
<dbReference type="Gene3D" id="3.30.70.1290">
    <property type="entry name" value="Transposase IS200-like"/>
    <property type="match status" value="1"/>
</dbReference>
<dbReference type="SMART" id="SM01321">
    <property type="entry name" value="Y1_Tnp"/>
    <property type="match status" value="1"/>
</dbReference>
<accession>A0ABY2UHI6</accession>
<dbReference type="InterPro" id="IPR013159">
    <property type="entry name" value="DnaA_C"/>
</dbReference>
<dbReference type="CDD" id="cd06571">
    <property type="entry name" value="Bac_DnaA_C"/>
    <property type="match status" value="1"/>
</dbReference>
<dbReference type="SMART" id="SM00760">
    <property type="entry name" value="Bac_DnaA_C"/>
    <property type="match status" value="1"/>
</dbReference>
<evidence type="ECO:0000313" key="3">
    <source>
        <dbReference type="EMBL" id="TLM76968.1"/>
    </source>
</evidence>
<dbReference type="PANTHER" id="PTHR34322:SF2">
    <property type="entry name" value="TRANSPOSASE IS200-LIKE DOMAIN-CONTAINING PROTEIN"/>
    <property type="match status" value="1"/>
</dbReference>
<evidence type="ECO:0008006" key="5">
    <source>
        <dbReference type="Google" id="ProtNLM"/>
    </source>
</evidence>
<dbReference type="InterPro" id="IPR036515">
    <property type="entry name" value="Transposase_17_sf"/>
</dbReference>
<evidence type="ECO:0000259" key="1">
    <source>
        <dbReference type="SMART" id="SM00760"/>
    </source>
</evidence>
<dbReference type="SUPFAM" id="SSF48295">
    <property type="entry name" value="TrpR-like"/>
    <property type="match status" value="1"/>
</dbReference>
<dbReference type="Gene3D" id="1.10.1750.10">
    <property type="match status" value="1"/>
</dbReference>
<evidence type="ECO:0000259" key="2">
    <source>
        <dbReference type="SMART" id="SM01321"/>
    </source>
</evidence>
<dbReference type="InterPro" id="IPR010921">
    <property type="entry name" value="Trp_repressor/repl_initiator"/>
</dbReference>
<proteinExistence type="predicted"/>
<evidence type="ECO:0000313" key="4">
    <source>
        <dbReference type="Proteomes" id="UP000306791"/>
    </source>
</evidence>
<keyword evidence="4" id="KW-1185">Reference proteome</keyword>
<feature type="domain" description="Chromosomal replication initiator DnaA C-terminal" evidence="1">
    <location>
        <begin position="231"/>
        <end position="302"/>
    </location>
</feature>
<organism evidence="3 4">
    <name type="scientific">Microbulbifer harenosus</name>
    <dbReference type="NCBI Taxonomy" id="2576840"/>
    <lineage>
        <taxon>Bacteria</taxon>
        <taxon>Pseudomonadati</taxon>
        <taxon>Pseudomonadota</taxon>
        <taxon>Gammaproteobacteria</taxon>
        <taxon>Cellvibrionales</taxon>
        <taxon>Microbulbiferaceae</taxon>
        <taxon>Microbulbifer</taxon>
    </lineage>
</organism>
<feature type="domain" description="Transposase IS200-like" evidence="2">
    <location>
        <begin position="9"/>
        <end position="123"/>
    </location>
</feature>
<dbReference type="SUPFAM" id="SSF143422">
    <property type="entry name" value="Transposase IS200-like"/>
    <property type="match status" value="1"/>
</dbReference>
<reference evidence="3 4" key="1">
    <citation type="submission" date="2019-05" db="EMBL/GenBank/DDBJ databases">
        <title>Microbulbifer harenosus sp. nov., an alginate-degrading bacterium isolated from coastal sand.</title>
        <authorList>
            <person name="Huang H."/>
            <person name="Mo K."/>
            <person name="Bao S."/>
        </authorList>
    </citation>
    <scope>NUCLEOTIDE SEQUENCE [LARGE SCALE GENOMIC DNA]</scope>
    <source>
        <strain evidence="3 4">HB161719</strain>
    </source>
</reference>
<name>A0ABY2UHI6_9GAMM</name>
<dbReference type="Pfam" id="PF08299">
    <property type="entry name" value="Bac_DnaA_C"/>
    <property type="match status" value="1"/>
</dbReference>
<comment type="caution">
    <text evidence="3">The sequence shown here is derived from an EMBL/GenBank/DDBJ whole genome shotgun (WGS) entry which is preliminary data.</text>
</comment>
<dbReference type="Pfam" id="PF01797">
    <property type="entry name" value="Y1_Tnp"/>
    <property type="match status" value="1"/>
</dbReference>
<dbReference type="PANTHER" id="PTHR34322">
    <property type="entry name" value="TRANSPOSASE, Y1_TNP DOMAIN-CONTAINING"/>
    <property type="match status" value="1"/>
</dbReference>
<dbReference type="EMBL" id="VANI01000011">
    <property type="protein sequence ID" value="TLM76968.1"/>
    <property type="molecule type" value="Genomic_DNA"/>
</dbReference>
<protein>
    <recommendedName>
        <fullName evidence="5">Transposase</fullName>
    </recommendedName>
</protein>